<name>A0A220MJ36_9BACL</name>
<dbReference type="SMART" id="SM00091">
    <property type="entry name" value="PAS"/>
    <property type="match status" value="1"/>
</dbReference>
<dbReference type="SUPFAM" id="SSF52540">
    <property type="entry name" value="P-loop containing nucleoside triphosphate hydrolases"/>
    <property type="match status" value="1"/>
</dbReference>
<dbReference type="Gene3D" id="3.40.50.300">
    <property type="entry name" value="P-loop containing nucleotide triphosphate hydrolases"/>
    <property type="match status" value="1"/>
</dbReference>
<evidence type="ECO:0000256" key="1">
    <source>
        <dbReference type="ARBA" id="ARBA00022741"/>
    </source>
</evidence>
<dbReference type="PRINTS" id="PR01590">
    <property type="entry name" value="HTHFIS"/>
</dbReference>
<dbReference type="Gene3D" id="1.10.8.60">
    <property type="match status" value="1"/>
</dbReference>
<evidence type="ECO:0000313" key="6">
    <source>
        <dbReference type="EMBL" id="ASJ55076.1"/>
    </source>
</evidence>
<dbReference type="Gene3D" id="3.30.450.40">
    <property type="match status" value="1"/>
</dbReference>
<dbReference type="SUPFAM" id="SSF46689">
    <property type="entry name" value="Homeodomain-like"/>
    <property type="match status" value="1"/>
</dbReference>
<evidence type="ECO:0000259" key="5">
    <source>
        <dbReference type="PROSITE" id="PS50045"/>
    </source>
</evidence>
<dbReference type="SUPFAM" id="SSF55785">
    <property type="entry name" value="PYP-like sensor domain (PAS domain)"/>
    <property type="match status" value="1"/>
</dbReference>
<dbReference type="Pfam" id="PF00158">
    <property type="entry name" value="Sigma54_activat"/>
    <property type="match status" value="1"/>
</dbReference>
<dbReference type="InterPro" id="IPR027417">
    <property type="entry name" value="P-loop_NTPase"/>
</dbReference>
<dbReference type="SMART" id="SM00382">
    <property type="entry name" value="AAA"/>
    <property type="match status" value="1"/>
</dbReference>
<feature type="domain" description="Sigma-54 factor interaction" evidence="5">
    <location>
        <begin position="273"/>
        <end position="504"/>
    </location>
</feature>
<dbReference type="FunFam" id="3.40.50.300:FF:000006">
    <property type="entry name" value="DNA-binding transcriptional regulator NtrC"/>
    <property type="match status" value="1"/>
</dbReference>
<dbReference type="GO" id="GO:0006355">
    <property type="term" value="P:regulation of DNA-templated transcription"/>
    <property type="evidence" value="ECO:0007669"/>
    <property type="project" value="InterPro"/>
</dbReference>
<dbReference type="Pfam" id="PF13188">
    <property type="entry name" value="PAS_8"/>
    <property type="match status" value="1"/>
</dbReference>
<dbReference type="InterPro" id="IPR002078">
    <property type="entry name" value="Sigma_54_int"/>
</dbReference>
<organism evidence="6 7">
    <name type="scientific">Brevibacillus formosus</name>
    <dbReference type="NCBI Taxonomy" id="54913"/>
    <lineage>
        <taxon>Bacteria</taxon>
        <taxon>Bacillati</taxon>
        <taxon>Bacillota</taxon>
        <taxon>Bacilli</taxon>
        <taxon>Bacillales</taxon>
        <taxon>Paenibacillaceae</taxon>
        <taxon>Brevibacillus</taxon>
    </lineage>
</organism>
<dbReference type="PROSITE" id="PS50045">
    <property type="entry name" value="SIGMA54_INTERACT_4"/>
    <property type="match status" value="1"/>
</dbReference>
<evidence type="ECO:0000256" key="3">
    <source>
        <dbReference type="ARBA" id="ARBA00023015"/>
    </source>
</evidence>
<reference evidence="6 7" key="1">
    <citation type="submission" date="2016-11" db="EMBL/GenBank/DDBJ databases">
        <authorList>
            <person name="Jaros S."/>
            <person name="Januszkiewicz K."/>
            <person name="Wedrychowicz H."/>
        </authorList>
    </citation>
    <scope>NUCLEOTIDE SEQUENCE [LARGE SCALE GENOMIC DNA]</scope>
    <source>
        <strain evidence="6 7">NF2</strain>
    </source>
</reference>
<dbReference type="Proteomes" id="UP000197781">
    <property type="component" value="Chromosome"/>
</dbReference>
<keyword evidence="2" id="KW-0067">ATP-binding</keyword>
<dbReference type="InterPro" id="IPR025662">
    <property type="entry name" value="Sigma_54_int_dom_ATP-bd_1"/>
</dbReference>
<dbReference type="GO" id="GO:0043565">
    <property type="term" value="F:sequence-specific DNA binding"/>
    <property type="evidence" value="ECO:0007669"/>
    <property type="project" value="InterPro"/>
</dbReference>
<dbReference type="InterPro" id="IPR000014">
    <property type="entry name" value="PAS"/>
</dbReference>
<dbReference type="EMBL" id="CP018145">
    <property type="protein sequence ID" value="ASJ55076.1"/>
    <property type="molecule type" value="Genomic_DNA"/>
</dbReference>
<dbReference type="InterPro" id="IPR029016">
    <property type="entry name" value="GAF-like_dom_sf"/>
</dbReference>
<dbReference type="Gene3D" id="3.30.450.20">
    <property type="entry name" value="PAS domain"/>
    <property type="match status" value="1"/>
</dbReference>
<keyword evidence="1" id="KW-0547">Nucleotide-binding</keyword>
<dbReference type="Gene3D" id="1.10.10.60">
    <property type="entry name" value="Homeodomain-like"/>
    <property type="match status" value="1"/>
</dbReference>
<dbReference type="InterPro" id="IPR002197">
    <property type="entry name" value="HTH_Fis"/>
</dbReference>
<dbReference type="RefSeq" id="WP_088908766.1">
    <property type="nucleotide sequence ID" value="NZ_CP018145.1"/>
</dbReference>
<keyword evidence="4" id="KW-0804">Transcription</keyword>
<dbReference type="KEGG" id="bfm:BP422_16880"/>
<dbReference type="Pfam" id="PF25601">
    <property type="entry name" value="AAA_lid_14"/>
    <property type="match status" value="1"/>
</dbReference>
<dbReference type="PROSITE" id="PS00675">
    <property type="entry name" value="SIGMA54_INTERACT_1"/>
    <property type="match status" value="1"/>
</dbReference>
<dbReference type="InterPro" id="IPR003593">
    <property type="entry name" value="AAA+_ATPase"/>
</dbReference>
<dbReference type="InterPro" id="IPR009057">
    <property type="entry name" value="Homeodomain-like_sf"/>
</dbReference>
<dbReference type="Pfam" id="PF02954">
    <property type="entry name" value="HTH_8"/>
    <property type="match status" value="1"/>
</dbReference>
<proteinExistence type="predicted"/>
<accession>A0A220MJ36</accession>
<evidence type="ECO:0000256" key="2">
    <source>
        <dbReference type="ARBA" id="ARBA00022840"/>
    </source>
</evidence>
<dbReference type="GO" id="GO:0005524">
    <property type="term" value="F:ATP binding"/>
    <property type="evidence" value="ECO:0007669"/>
    <property type="project" value="UniProtKB-KW"/>
</dbReference>
<dbReference type="PANTHER" id="PTHR32071">
    <property type="entry name" value="TRANSCRIPTIONAL REGULATORY PROTEIN"/>
    <property type="match status" value="1"/>
</dbReference>
<dbReference type="AlphaFoldDB" id="A0A220MJ36"/>
<dbReference type="CDD" id="cd00009">
    <property type="entry name" value="AAA"/>
    <property type="match status" value="1"/>
</dbReference>
<sequence length="593" mass="66748">MPLREIQESVQQIASAVASVLRVEVEIADSQFLRIAGTGKTEAGVLRTMAGEDHIYRESLLAGHPVVIMHPGQDERCRPCMHYGNCVETGEICCPIQLDNENIGVIGLLAFDEEQRERLFADVDAILTYLQKMAELIAIKLKEHYLYVEQLHTVEKLRVVMDEMDKAVFLVDQDNRIIQANQRARQYLRLDHDDSQTAEWIDAIRRADAAQSAPKQVVLSIGQEDKTFLFAIKPILLAGTVKEWVITLDDVQEVVQIARQVSGYSEPDPFRMIGGNSPAIVQAKEVARRVAASDSTVLLQGESGTGKELFAKAIHQTSPRRDEPFLSINCAAIPEHLMESELFGYEEGSFTGARKGGKPGLFEVAGKGTLFLDEIGDMPMPLQSKLLRVLQEKEWYRIGGNGKPIRLAARIIAATHLDLQERVDAGLFRLDLYYRLHVIPIHLPSLRERREDILPLANDILLAHANRVGKRLHGFSQETQNVLFHHGWRGNVRELENVIEYAVNMETTSWVQPSSLPIRTGMLRESSSHSVKENQGSFDWQKQGLTLKELERAAIDTTMQQIRDRNGRKEEAAALLGISRATLFRKLREYGLT</sequence>
<dbReference type="PANTHER" id="PTHR32071:SF57">
    <property type="entry name" value="C4-DICARBOXYLATE TRANSPORT TRANSCRIPTIONAL REGULATORY PROTEIN DCTD"/>
    <property type="match status" value="1"/>
</dbReference>
<evidence type="ECO:0000313" key="7">
    <source>
        <dbReference type="Proteomes" id="UP000197781"/>
    </source>
</evidence>
<evidence type="ECO:0000256" key="4">
    <source>
        <dbReference type="ARBA" id="ARBA00023163"/>
    </source>
</evidence>
<dbReference type="InterPro" id="IPR035965">
    <property type="entry name" value="PAS-like_dom_sf"/>
</dbReference>
<keyword evidence="3" id="KW-0805">Transcription regulation</keyword>
<gene>
    <name evidence="6" type="ORF">BP422_16880</name>
</gene>
<dbReference type="InterPro" id="IPR058031">
    <property type="entry name" value="AAA_lid_NorR"/>
</dbReference>
<protein>
    <submittedName>
        <fullName evidence="6">Transcriptional regulator</fullName>
    </submittedName>
</protein>